<dbReference type="HOGENOM" id="CLU_2961048_0_0_1"/>
<dbReference type="Proteomes" id="UP000053424">
    <property type="component" value="Unassembled WGS sequence"/>
</dbReference>
<sequence length="59" mass="6367">MVLEVSLFRGGQKTNALFAPIFYVAVPLDPGNCMSDTRSAVRIGIYHPRPTSSGPEMGN</sequence>
<protein>
    <submittedName>
        <fullName evidence="1">Uncharacterized protein</fullName>
    </submittedName>
</protein>
<reference evidence="2" key="2">
    <citation type="submission" date="2015-01" db="EMBL/GenBank/DDBJ databases">
        <title>Evolutionary Origins and Diversification of the Mycorrhizal Mutualists.</title>
        <authorList>
            <consortium name="DOE Joint Genome Institute"/>
            <consortium name="Mycorrhizal Genomics Consortium"/>
            <person name="Kohler A."/>
            <person name="Kuo A."/>
            <person name="Nagy L.G."/>
            <person name="Floudas D."/>
            <person name="Copeland A."/>
            <person name="Barry K.W."/>
            <person name="Cichocki N."/>
            <person name="Veneault-Fourrey C."/>
            <person name="LaButti K."/>
            <person name="Lindquist E.A."/>
            <person name="Lipzen A."/>
            <person name="Lundell T."/>
            <person name="Morin E."/>
            <person name="Murat C."/>
            <person name="Riley R."/>
            <person name="Ohm R."/>
            <person name="Sun H."/>
            <person name="Tunlid A."/>
            <person name="Henrissat B."/>
            <person name="Grigoriev I.V."/>
            <person name="Hibbett D.S."/>
            <person name="Martin F."/>
        </authorList>
    </citation>
    <scope>NUCLEOTIDE SEQUENCE [LARGE SCALE GENOMIC DNA]</scope>
    <source>
        <strain evidence="2">h7</strain>
    </source>
</reference>
<dbReference type="AlphaFoldDB" id="A0A0C3BTR7"/>
<evidence type="ECO:0000313" key="1">
    <source>
        <dbReference type="EMBL" id="KIM35484.1"/>
    </source>
</evidence>
<proteinExistence type="predicted"/>
<evidence type="ECO:0000313" key="2">
    <source>
        <dbReference type="Proteomes" id="UP000053424"/>
    </source>
</evidence>
<gene>
    <name evidence="1" type="ORF">M413DRAFT_449764</name>
</gene>
<organism evidence="1 2">
    <name type="scientific">Hebeloma cylindrosporum</name>
    <dbReference type="NCBI Taxonomy" id="76867"/>
    <lineage>
        <taxon>Eukaryota</taxon>
        <taxon>Fungi</taxon>
        <taxon>Dikarya</taxon>
        <taxon>Basidiomycota</taxon>
        <taxon>Agaricomycotina</taxon>
        <taxon>Agaricomycetes</taxon>
        <taxon>Agaricomycetidae</taxon>
        <taxon>Agaricales</taxon>
        <taxon>Agaricineae</taxon>
        <taxon>Hymenogastraceae</taxon>
        <taxon>Hebeloma</taxon>
    </lineage>
</organism>
<keyword evidence="2" id="KW-1185">Reference proteome</keyword>
<accession>A0A0C3BTR7</accession>
<reference evidence="1 2" key="1">
    <citation type="submission" date="2014-04" db="EMBL/GenBank/DDBJ databases">
        <authorList>
            <consortium name="DOE Joint Genome Institute"/>
            <person name="Kuo A."/>
            <person name="Gay G."/>
            <person name="Dore J."/>
            <person name="Kohler A."/>
            <person name="Nagy L.G."/>
            <person name="Floudas D."/>
            <person name="Copeland A."/>
            <person name="Barry K.W."/>
            <person name="Cichocki N."/>
            <person name="Veneault-Fourrey C."/>
            <person name="LaButti K."/>
            <person name="Lindquist E.A."/>
            <person name="Lipzen A."/>
            <person name="Lundell T."/>
            <person name="Morin E."/>
            <person name="Murat C."/>
            <person name="Sun H."/>
            <person name="Tunlid A."/>
            <person name="Henrissat B."/>
            <person name="Grigoriev I.V."/>
            <person name="Hibbett D.S."/>
            <person name="Martin F."/>
            <person name="Nordberg H.P."/>
            <person name="Cantor M.N."/>
            <person name="Hua S.X."/>
        </authorList>
    </citation>
    <scope>NUCLEOTIDE SEQUENCE [LARGE SCALE GENOMIC DNA]</scope>
    <source>
        <strain evidence="2">h7</strain>
    </source>
</reference>
<dbReference type="EMBL" id="KN831820">
    <property type="protein sequence ID" value="KIM35484.1"/>
    <property type="molecule type" value="Genomic_DNA"/>
</dbReference>
<name>A0A0C3BTR7_HEBCY</name>